<dbReference type="SUPFAM" id="SSF55874">
    <property type="entry name" value="ATPase domain of HSP90 chaperone/DNA topoisomerase II/histidine kinase"/>
    <property type="match status" value="1"/>
</dbReference>
<dbReference type="CDD" id="cd00082">
    <property type="entry name" value="HisKA"/>
    <property type="match status" value="1"/>
</dbReference>
<dbReference type="InterPro" id="IPR005467">
    <property type="entry name" value="His_kinase_dom"/>
</dbReference>
<dbReference type="PROSITE" id="PS50109">
    <property type="entry name" value="HIS_KIN"/>
    <property type="match status" value="1"/>
</dbReference>
<dbReference type="SMART" id="SM00388">
    <property type="entry name" value="HisKA"/>
    <property type="match status" value="1"/>
</dbReference>
<dbReference type="InterPro" id="IPR003661">
    <property type="entry name" value="HisK_dim/P_dom"/>
</dbReference>
<dbReference type="InterPro" id="IPR036890">
    <property type="entry name" value="HATPase_C_sf"/>
</dbReference>
<keyword evidence="10" id="KW-0902">Two-component regulatory system</keyword>
<proteinExistence type="predicted"/>
<evidence type="ECO:0000256" key="9">
    <source>
        <dbReference type="ARBA" id="ARBA00022840"/>
    </source>
</evidence>
<gene>
    <name evidence="14" type="ORF">HHH54_02485</name>
</gene>
<dbReference type="EMBL" id="JABANU010000004">
    <property type="protein sequence ID" value="MBI5974464.1"/>
    <property type="molecule type" value="Genomic_DNA"/>
</dbReference>
<dbReference type="InterPro" id="IPR004358">
    <property type="entry name" value="Sig_transdc_His_kin-like_C"/>
</dbReference>
<dbReference type="SMART" id="SM00387">
    <property type="entry name" value="HATPase_c"/>
    <property type="match status" value="1"/>
</dbReference>
<accession>A0ABS0T9M1</accession>
<dbReference type="InterPro" id="IPR036097">
    <property type="entry name" value="HisK_dim/P_sf"/>
</dbReference>
<dbReference type="PANTHER" id="PTHR42878">
    <property type="entry name" value="TWO-COMPONENT HISTIDINE KINASE"/>
    <property type="match status" value="1"/>
</dbReference>
<dbReference type="InterPro" id="IPR003594">
    <property type="entry name" value="HATPase_dom"/>
</dbReference>
<comment type="caution">
    <text evidence="14">The sequence shown here is derived from an EMBL/GenBank/DDBJ whole genome shotgun (WGS) entry which is preliminary data.</text>
</comment>
<evidence type="ECO:0000313" key="14">
    <source>
        <dbReference type="EMBL" id="MBI5974464.1"/>
    </source>
</evidence>
<protein>
    <recommendedName>
        <fullName evidence="3">histidine kinase</fullName>
        <ecNumber evidence="3">2.7.13.3</ecNumber>
    </recommendedName>
</protein>
<evidence type="ECO:0000259" key="13">
    <source>
        <dbReference type="PROSITE" id="PS50109"/>
    </source>
</evidence>
<comment type="catalytic activity">
    <reaction evidence="1">
        <text>ATP + protein L-histidine = ADP + protein N-phospho-L-histidine.</text>
        <dbReference type="EC" id="2.7.13.3"/>
    </reaction>
</comment>
<keyword evidence="7" id="KW-0547">Nucleotide-binding</keyword>
<dbReference type="Gene3D" id="3.30.565.10">
    <property type="entry name" value="Histidine kinase-like ATPase, C-terminal domain"/>
    <property type="match status" value="1"/>
</dbReference>
<evidence type="ECO:0000256" key="10">
    <source>
        <dbReference type="ARBA" id="ARBA00023012"/>
    </source>
</evidence>
<keyword evidence="12" id="KW-0812">Transmembrane</keyword>
<keyword evidence="12" id="KW-1133">Transmembrane helix</keyword>
<evidence type="ECO:0000256" key="2">
    <source>
        <dbReference type="ARBA" id="ARBA00004651"/>
    </source>
</evidence>
<comment type="subcellular location">
    <subcellularLocation>
        <location evidence="2">Cell membrane</location>
        <topology evidence="2">Multi-pass membrane protein</topology>
    </subcellularLocation>
</comment>
<feature type="transmembrane region" description="Helical" evidence="12">
    <location>
        <begin position="12"/>
        <end position="34"/>
    </location>
</feature>
<evidence type="ECO:0000256" key="3">
    <source>
        <dbReference type="ARBA" id="ARBA00012438"/>
    </source>
</evidence>
<keyword evidence="11 12" id="KW-0472">Membrane</keyword>
<reference evidence="14 15" key="1">
    <citation type="submission" date="2020-04" db="EMBL/GenBank/DDBJ databases">
        <title>Staphylococcus species from domestic dog.</title>
        <authorList>
            <person name="Paterson G.K."/>
        </authorList>
    </citation>
    <scope>NUCLEOTIDE SEQUENCE [LARGE SCALE GENOMIC DNA]</scope>
    <source>
        <strain evidence="14 15">H16/1A</strain>
    </source>
</reference>
<evidence type="ECO:0000256" key="7">
    <source>
        <dbReference type="ARBA" id="ARBA00022741"/>
    </source>
</evidence>
<dbReference type="Gene3D" id="1.10.287.130">
    <property type="match status" value="1"/>
</dbReference>
<evidence type="ECO:0000256" key="12">
    <source>
        <dbReference type="SAM" id="Phobius"/>
    </source>
</evidence>
<dbReference type="GO" id="GO:0016301">
    <property type="term" value="F:kinase activity"/>
    <property type="evidence" value="ECO:0007669"/>
    <property type="project" value="UniProtKB-KW"/>
</dbReference>
<evidence type="ECO:0000256" key="11">
    <source>
        <dbReference type="ARBA" id="ARBA00023136"/>
    </source>
</evidence>
<evidence type="ECO:0000256" key="1">
    <source>
        <dbReference type="ARBA" id="ARBA00000085"/>
    </source>
</evidence>
<dbReference type="InterPro" id="IPR050351">
    <property type="entry name" value="BphY/WalK/GraS-like"/>
</dbReference>
<evidence type="ECO:0000256" key="5">
    <source>
        <dbReference type="ARBA" id="ARBA00022553"/>
    </source>
</evidence>
<dbReference type="Pfam" id="PF00512">
    <property type="entry name" value="HisKA"/>
    <property type="match status" value="1"/>
</dbReference>
<dbReference type="SUPFAM" id="SSF47384">
    <property type="entry name" value="Homodimeric domain of signal transducing histidine kinase"/>
    <property type="match status" value="1"/>
</dbReference>
<dbReference type="PANTHER" id="PTHR42878:SF7">
    <property type="entry name" value="SENSOR HISTIDINE KINASE GLRK"/>
    <property type="match status" value="1"/>
</dbReference>
<dbReference type="EC" id="2.7.13.3" evidence="3"/>
<evidence type="ECO:0000256" key="4">
    <source>
        <dbReference type="ARBA" id="ARBA00022475"/>
    </source>
</evidence>
<keyword evidence="9" id="KW-0067">ATP-binding</keyword>
<keyword evidence="5" id="KW-0597">Phosphoprotein</keyword>
<dbReference type="Proteomes" id="UP000751852">
    <property type="component" value="Unassembled WGS sequence"/>
</dbReference>
<feature type="domain" description="Histidine kinase" evidence="13">
    <location>
        <begin position="180"/>
        <end position="382"/>
    </location>
</feature>
<organism evidence="14 15">
    <name type="scientific">Staphylococcus canis</name>
    <dbReference type="NCBI Taxonomy" id="2724942"/>
    <lineage>
        <taxon>Bacteria</taxon>
        <taxon>Bacillati</taxon>
        <taxon>Bacillota</taxon>
        <taxon>Bacilli</taxon>
        <taxon>Bacillales</taxon>
        <taxon>Staphylococcaceae</taxon>
        <taxon>Staphylococcus</taxon>
    </lineage>
</organism>
<dbReference type="Pfam" id="PF02518">
    <property type="entry name" value="HATPase_c"/>
    <property type="match status" value="1"/>
</dbReference>
<evidence type="ECO:0000256" key="8">
    <source>
        <dbReference type="ARBA" id="ARBA00022777"/>
    </source>
</evidence>
<dbReference type="RefSeq" id="WP_198617253.1">
    <property type="nucleotide sequence ID" value="NZ_JABANU010000004.1"/>
</dbReference>
<sequence length="382" mass="43498">MKPYKFGPVFLKYLSILAMSLALIFLSVLILFSYKLNHEIDEMASRELRNTQQTMAQGGTVDQSANYFIVRGETIVVVHSPFSKATIQKHFLNSKHTPFIKAVDNGVYDVRKASLSNQRTLYYLTDIRDLHETKSFLVSVIVVAFVLTFVLLTIAIYDMVRKPIRTYEALMAEQTHFIQNASHEMKTPIASILLGLQYIEMLDAKQLSEAGQHTLKQMKNETMYMQQLIESMLDQEGNVENIEPVNISVLLDGVIDTIERTYHKQIRRLYAPDLTHPIVPLHFKQMINILLENAIKHNDETVMITVSASNTVNGIEIKVSDNGAGIKKRDQQRIFQRFYRANTKTKGSGIGLSILYAHIQRYHGTVEVKSKEGVGTTFLIKL</sequence>
<keyword evidence="6" id="KW-0808">Transferase</keyword>
<keyword evidence="4" id="KW-1003">Cell membrane</keyword>
<keyword evidence="15" id="KW-1185">Reference proteome</keyword>
<dbReference type="PRINTS" id="PR00344">
    <property type="entry name" value="BCTRLSENSOR"/>
</dbReference>
<feature type="transmembrane region" description="Helical" evidence="12">
    <location>
        <begin position="136"/>
        <end position="157"/>
    </location>
</feature>
<evidence type="ECO:0000313" key="15">
    <source>
        <dbReference type="Proteomes" id="UP000751852"/>
    </source>
</evidence>
<evidence type="ECO:0000256" key="6">
    <source>
        <dbReference type="ARBA" id="ARBA00022679"/>
    </source>
</evidence>
<name>A0ABS0T9M1_9STAP</name>
<keyword evidence="8 14" id="KW-0418">Kinase</keyword>
<dbReference type="CDD" id="cd00075">
    <property type="entry name" value="HATPase"/>
    <property type="match status" value="1"/>
</dbReference>